<dbReference type="Pfam" id="PF00929">
    <property type="entry name" value="RNase_T"/>
    <property type="match status" value="1"/>
</dbReference>
<evidence type="ECO:0000313" key="3">
    <source>
        <dbReference type="Proteomes" id="UP000220922"/>
    </source>
</evidence>
<evidence type="ECO:0000313" key="2">
    <source>
        <dbReference type="EMBL" id="PDW01418.1"/>
    </source>
</evidence>
<dbReference type="CDD" id="cd06127">
    <property type="entry name" value="DEDDh"/>
    <property type="match status" value="1"/>
</dbReference>
<dbReference type="Proteomes" id="UP000220922">
    <property type="component" value="Unassembled WGS sequence"/>
</dbReference>
<sequence length="181" mass="20293">MCYEFLDRDRQKCQEWARETMAMPNAVILDTETTGLDCHAEIVQIAIIDLKGGVLLDTLIRPSQPIPSAATAIHGITDDMVKDAPRLLDILPLLRSLLDHHTVLIYNAEYDSRILSQSGVPNLAGWPTTFVCVMQWYSMYVGDFSEYYGDYKRQRLPGGDHTAMGDCRATLAVLKRMAGVE</sequence>
<dbReference type="SUPFAM" id="SSF53098">
    <property type="entry name" value="Ribonuclease H-like"/>
    <property type="match status" value="1"/>
</dbReference>
<dbReference type="OrthoDB" id="9803913at2"/>
<name>A0A2H3L823_9CHLR</name>
<dbReference type="Gene3D" id="3.30.420.10">
    <property type="entry name" value="Ribonuclease H-like superfamily/Ribonuclease H"/>
    <property type="match status" value="1"/>
</dbReference>
<comment type="caution">
    <text evidence="2">The sequence shown here is derived from an EMBL/GenBank/DDBJ whole genome shotgun (WGS) entry which is preliminary data.</text>
</comment>
<proteinExistence type="predicted"/>
<dbReference type="GO" id="GO:0003676">
    <property type="term" value="F:nucleic acid binding"/>
    <property type="evidence" value="ECO:0007669"/>
    <property type="project" value="InterPro"/>
</dbReference>
<dbReference type="InterPro" id="IPR012337">
    <property type="entry name" value="RNaseH-like_sf"/>
</dbReference>
<dbReference type="RefSeq" id="WP_097650325.1">
    <property type="nucleotide sequence ID" value="NZ_LYXE01000003.1"/>
</dbReference>
<evidence type="ECO:0000259" key="1">
    <source>
        <dbReference type="SMART" id="SM00479"/>
    </source>
</evidence>
<dbReference type="GO" id="GO:0008408">
    <property type="term" value="F:3'-5' exonuclease activity"/>
    <property type="evidence" value="ECO:0007669"/>
    <property type="project" value="TreeGrafter"/>
</dbReference>
<keyword evidence="3" id="KW-1185">Reference proteome</keyword>
<dbReference type="GO" id="GO:0005829">
    <property type="term" value="C:cytosol"/>
    <property type="evidence" value="ECO:0007669"/>
    <property type="project" value="TreeGrafter"/>
</dbReference>
<dbReference type="PANTHER" id="PTHR30231:SF37">
    <property type="entry name" value="EXODEOXYRIBONUCLEASE 10"/>
    <property type="match status" value="1"/>
</dbReference>
<dbReference type="InterPro" id="IPR036397">
    <property type="entry name" value="RNaseH_sf"/>
</dbReference>
<gene>
    <name evidence="2" type="ORF">A9Q02_20970</name>
</gene>
<dbReference type="InterPro" id="IPR013520">
    <property type="entry name" value="Ribonucl_H"/>
</dbReference>
<dbReference type="EMBL" id="LYXE01000003">
    <property type="protein sequence ID" value="PDW01418.1"/>
    <property type="molecule type" value="Genomic_DNA"/>
</dbReference>
<dbReference type="SMART" id="SM00479">
    <property type="entry name" value="EXOIII"/>
    <property type="match status" value="1"/>
</dbReference>
<dbReference type="AlphaFoldDB" id="A0A2H3L823"/>
<reference evidence="2 3" key="1">
    <citation type="submission" date="2016-05" db="EMBL/GenBank/DDBJ databases">
        <authorList>
            <person name="Lavstsen T."/>
            <person name="Jespersen J.S."/>
        </authorList>
    </citation>
    <scope>NUCLEOTIDE SEQUENCE [LARGE SCALE GENOMIC DNA]</scope>
    <source>
        <strain evidence="2 3">B7-9</strain>
    </source>
</reference>
<organism evidence="2 3">
    <name type="scientific">Candidatus Chloroploca asiatica</name>
    <dbReference type="NCBI Taxonomy" id="1506545"/>
    <lineage>
        <taxon>Bacteria</taxon>
        <taxon>Bacillati</taxon>
        <taxon>Chloroflexota</taxon>
        <taxon>Chloroflexia</taxon>
        <taxon>Chloroflexales</taxon>
        <taxon>Chloroflexineae</taxon>
        <taxon>Oscillochloridaceae</taxon>
        <taxon>Candidatus Chloroploca</taxon>
    </lineage>
</organism>
<protein>
    <recommendedName>
        <fullName evidence="1">Exonuclease domain-containing protein</fullName>
    </recommendedName>
</protein>
<dbReference type="PANTHER" id="PTHR30231">
    <property type="entry name" value="DNA POLYMERASE III SUBUNIT EPSILON"/>
    <property type="match status" value="1"/>
</dbReference>
<accession>A0A2H3L823</accession>
<feature type="domain" description="Exonuclease" evidence="1">
    <location>
        <begin position="25"/>
        <end position="181"/>
    </location>
</feature>
<dbReference type="GO" id="GO:0045004">
    <property type="term" value="P:DNA replication proofreading"/>
    <property type="evidence" value="ECO:0007669"/>
    <property type="project" value="TreeGrafter"/>
</dbReference>